<evidence type="ECO:0000256" key="2">
    <source>
        <dbReference type="ARBA" id="ARBA00022603"/>
    </source>
</evidence>
<evidence type="ECO:0000313" key="6">
    <source>
        <dbReference type="EMBL" id="CAD9527300.1"/>
    </source>
</evidence>
<keyword evidence="4" id="KW-0949">S-adenosyl-L-methionine</keyword>
<dbReference type="InterPro" id="IPR003333">
    <property type="entry name" value="CMAS"/>
</dbReference>
<dbReference type="PIRSF" id="PIRSF003085">
    <property type="entry name" value="CMAS"/>
    <property type="match status" value="1"/>
</dbReference>
<evidence type="ECO:0000256" key="1">
    <source>
        <dbReference type="ARBA" id="ARBA00010815"/>
    </source>
</evidence>
<protein>
    <recommendedName>
        <fullName evidence="7">Cyclopropane-fatty-acyl-phospholipid synthase</fullName>
    </recommendedName>
</protein>
<dbReference type="GO" id="GO:0008610">
    <property type="term" value="P:lipid biosynthetic process"/>
    <property type="evidence" value="ECO:0007669"/>
    <property type="project" value="InterPro"/>
</dbReference>
<dbReference type="InterPro" id="IPR050723">
    <property type="entry name" value="CFA/CMAS"/>
</dbReference>
<evidence type="ECO:0000256" key="4">
    <source>
        <dbReference type="ARBA" id="ARBA00022691"/>
    </source>
</evidence>
<dbReference type="Gene3D" id="3.40.50.150">
    <property type="entry name" value="Vaccinia Virus protein VP39"/>
    <property type="match status" value="1"/>
</dbReference>
<keyword evidence="3" id="KW-0808">Transferase</keyword>
<dbReference type="GO" id="GO:0008168">
    <property type="term" value="F:methyltransferase activity"/>
    <property type="evidence" value="ECO:0007669"/>
    <property type="project" value="UniProtKB-KW"/>
</dbReference>
<comment type="similarity">
    <text evidence="1">Belongs to the CFA/CMAS family.</text>
</comment>
<dbReference type="PANTHER" id="PTHR43667:SF1">
    <property type="entry name" value="CYCLOPROPANE-FATTY-ACYL-PHOSPHOLIPID SYNTHASE"/>
    <property type="match status" value="1"/>
</dbReference>
<dbReference type="SUPFAM" id="SSF53335">
    <property type="entry name" value="S-adenosyl-L-methionine-dependent methyltransferases"/>
    <property type="match status" value="1"/>
</dbReference>
<dbReference type="Pfam" id="PF02353">
    <property type="entry name" value="CMAS"/>
    <property type="match status" value="1"/>
</dbReference>
<evidence type="ECO:0000256" key="5">
    <source>
        <dbReference type="ARBA" id="ARBA00023098"/>
    </source>
</evidence>
<sequence>MTVALQQPAIAEAASRYIVKVGGIPETIYDHIEVVDPTAWCDIIMKGNLGIAESYMNGKMKVDPLPFFLTLLNGTSIGTRRKEGPDYLSVIMDIVTAPTMLAGRLINQQSKERSTRVTKQHYDAGNDLYEKMLGPTMSYTCAYWRNAKTLDQAQTNKFDLIRRKLQLEEGMKVADLGMGWGTAAAHMHKHGKVKVTGVSLSEEQVKWAQQNLARPGLDFVWQDYRDHCEDPAQVGTYDRVYSIGMLEHVGFKNHKSFFKCIKRLLKPNGLAVVHTIGEPDFVPSSDPFLDKYIFPGAVVPALSSLAPAIENDFILEDFQNFGYDYAKTLAAWSVNSKKFFKENPKAYTPEFQRMWDYYLKMSEALFELRINQLWHFVLSPRPATRSGIDRQT</sequence>
<accession>A0A7S2IRX4</accession>
<dbReference type="InterPro" id="IPR029063">
    <property type="entry name" value="SAM-dependent_MTases_sf"/>
</dbReference>
<evidence type="ECO:0000256" key="3">
    <source>
        <dbReference type="ARBA" id="ARBA00022679"/>
    </source>
</evidence>
<organism evidence="6">
    <name type="scientific">Alexandrium andersonii</name>
    <dbReference type="NCBI Taxonomy" id="327968"/>
    <lineage>
        <taxon>Eukaryota</taxon>
        <taxon>Sar</taxon>
        <taxon>Alveolata</taxon>
        <taxon>Dinophyceae</taxon>
        <taxon>Gonyaulacales</taxon>
        <taxon>Pyrocystaceae</taxon>
        <taxon>Alexandrium</taxon>
    </lineage>
</organism>
<dbReference type="GO" id="GO:0032259">
    <property type="term" value="P:methylation"/>
    <property type="evidence" value="ECO:0007669"/>
    <property type="project" value="UniProtKB-KW"/>
</dbReference>
<keyword evidence="5" id="KW-0443">Lipid metabolism</keyword>
<reference evidence="6" key="1">
    <citation type="submission" date="2021-01" db="EMBL/GenBank/DDBJ databases">
        <authorList>
            <person name="Corre E."/>
            <person name="Pelletier E."/>
            <person name="Niang G."/>
            <person name="Scheremetjew M."/>
            <person name="Finn R."/>
            <person name="Kale V."/>
            <person name="Holt S."/>
            <person name="Cochrane G."/>
            <person name="Meng A."/>
            <person name="Brown T."/>
            <person name="Cohen L."/>
        </authorList>
    </citation>
    <scope>NUCLEOTIDE SEQUENCE</scope>
    <source>
        <strain evidence="6">CCMP2222</strain>
    </source>
</reference>
<keyword evidence="2" id="KW-0489">Methyltransferase</keyword>
<evidence type="ECO:0008006" key="7">
    <source>
        <dbReference type="Google" id="ProtNLM"/>
    </source>
</evidence>
<dbReference type="PANTHER" id="PTHR43667">
    <property type="entry name" value="CYCLOPROPANE-FATTY-ACYL-PHOSPHOLIPID SYNTHASE"/>
    <property type="match status" value="1"/>
</dbReference>
<dbReference type="AlphaFoldDB" id="A0A7S2IRX4"/>
<gene>
    <name evidence="6" type="ORF">AAND1436_LOCUS43454</name>
</gene>
<dbReference type="CDD" id="cd02440">
    <property type="entry name" value="AdoMet_MTases"/>
    <property type="match status" value="1"/>
</dbReference>
<name>A0A7S2IRX4_9DINO</name>
<proteinExistence type="inferred from homology"/>
<dbReference type="EMBL" id="HBGQ01091157">
    <property type="protein sequence ID" value="CAD9527300.1"/>
    <property type="molecule type" value="Transcribed_RNA"/>
</dbReference>